<feature type="chain" id="PRO_5045790907" description="Secreted protein" evidence="1">
    <location>
        <begin position="34"/>
        <end position="118"/>
    </location>
</feature>
<protein>
    <recommendedName>
        <fullName evidence="4">Secreted protein</fullName>
    </recommendedName>
</protein>
<feature type="signal peptide" evidence="1">
    <location>
        <begin position="1"/>
        <end position="33"/>
    </location>
</feature>
<sequence>MNQWSHHGMEAAGRTWWRKDALALLVCFCHVLGVPGPRAGGKVPSVHDAATCKNMKCTQGVCGYVSSKFAWGNPNRLPPKSKYDSFDFKENLQDFCIDSFGSCSFWGRCIHVKRCVHC</sequence>
<dbReference type="EMBL" id="JBBWWR010000007">
    <property type="protein sequence ID" value="KAK8964109.1"/>
    <property type="molecule type" value="Genomic_DNA"/>
</dbReference>
<evidence type="ECO:0000313" key="2">
    <source>
        <dbReference type="EMBL" id="KAK8964109.1"/>
    </source>
</evidence>
<evidence type="ECO:0008006" key="4">
    <source>
        <dbReference type="Google" id="ProtNLM"/>
    </source>
</evidence>
<comment type="caution">
    <text evidence="2">The sequence shown here is derived from an EMBL/GenBank/DDBJ whole genome shotgun (WGS) entry which is preliminary data.</text>
</comment>
<gene>
    <name evidence="2" type="ORF">KSP40_PGU004018</name>
</gene>
<reference evidence="2 3" key="1">
    <citation type="journal article" date="2022" name="Nat. Plants">
        <title>Genomes of leafy and leafless Platanthera orchids illuminate the evolution of mycoheterotrophy.</title>
        <authorList>
            <person name="Li M.H."/>
            <person name="Liu K.W."/>
            <person name="Li Z."/>
            <person name="Lu H.C."/>
            <person name="Ye Q.L."/>
            <person name="Zhang D."/>
            <person name="Wang J.Y."/>
            <person name="Li Y.F."/>
            <person name="Zhong Z.M."/>
            <person name="Liu X."/>
            <person name="Yu X."/>
            <person name="Liu D.K."/>
            <person name="Tu X.D."/>
            <person name="Liu B."/>
            <person name="Hao Y."/>
            <person name="Liao X.Y."/>
            <person name="Jiang Y.T."/>
            <person name="Sun W.H."/>
            <person name="Chen J."/>
            <person name="Chen Y.Q."/>
            <person name="Ai Y."/>
            <person name="Zhai J.W."/>
            <person name="Wu S.S."/>
            <person name="Zhou Z."/>
            <person name="Hsiao Y.Y."/>
            <person name="Wu W.L."/>
            <person name="Chen Y.Y."/>
            <person name="Lin Y.F."/>
            <person name="Hsu J.L."/>
            <person name="Li C.Y."/>
            <person name="Wang Z.W."/>
            <person name="Zhao X."/>
            <person name="Zhong W.Y."/>
            <person name="Ma X.K."/>
            <person name="Ma L."/>
            <person name="Huang J."/>
            <person name="Chen G.Z."/>
            <person name="Huang M.Z."/>
            <person name="Huang L."/>
            <person name="Peng D.H."/>
            <person name="Luo Y.B."/>
            <person name="Zou S.Q."/>
            <person name="Chen S.P."/>
            <person name="Lan S."/>
            <person name="Tsai W.C."/>
            <person name="Van de Peer Y."/>
            <person name="Liu Z.J."/>
        </authorList>
    </citation>
    <scope>NUCLEOTIDE SEQUENCE [LARGE SCALE GENOMIC DNA]</scope>
    <source>
        <strain evidence="2">Lor288</strain>
    </source>
</reference>
<dbReference type="Proteomes" id="UP001412067">
    <property type="component" value="Unassembled WGS sequence"/>
</dbReference>
<evidence type="ECO:0000256" key="1">
    <source>
        <dbReference type="SAM" id="SignalP"/>
    </source>
</evidence>
<keyword evidence="1" id="KW-0732">Signal</keyword>
<organism evidence="2 3">
    <name type="scientific">Platanthera guangdongensis</name>
    <dbReference type="NCBI Taxonomy" id="2320717"/>
    <lineage>
        <taxon>Eukaryota</taxon>
        <taxon>Viridiplantae</taxon>
        <taxon>Streptophyta</taxon>
        <taxon>Embryophyta</taxon>
        <taxon>Tracheophyta</taxon>
        <taxon>Spermatophyta</taxon>
        <taxon>Magnoliopsida</taxon>
        <taxon>Liliopsida</taxon>
        <taxon>Asparagales</taxon>
        <taxon>Orchidaceae</taxon>
        <taxon>Orchidoideae</taxon>
        <taxon>Orchideae</taxon>
        <taxon>Orchidinae</taxon>
        <taxon>Platanthera</taxon>
    </lineage>
</organism>
<evidence type="ECO:0000313" key="3">
    <source>
        <dbReference type="Proteomes" id="UP001412067"/>
    </source>
</evidence>
<proteinExistence type="predicted"/>
<accession>A0ABR2MIX1</accession>
<keyword evidence="3" id="KW-1185">Reference proteome</keyword>
<name>A0ABR2MIX1_9ASPA</name>